<comment type="caution">
    <text evidence="3">The sequence shown here is derived from an EMBL/GenBank/DDBJ whole genome shotgun (WGS) entry which is preliminary data.</text>
</comment>
<dbReference type="Pfam" id="PF26113">
    <property type="entry name" value="GH16_XgeA"/>
    <property type="match status" value="1"/>
</dbReference>
<dbReference type="EMBL" id="JAULSW010000002">
    <property type="protein sequence ID" value="KAK3389279.1"/>
    <property type="molecule type" value="Genomic_DNA"/>
</dbReference>
<reference evidence="3" key="2">
    <citation type="submission" date="2023-06" db="EMBL/GenBank/DDBJ databases">
        <authorList>
            <consortium name="Lawrence Berkeley National Laboratory"/>
            <person name="Haridas S."/>
            <person name="Hensen N."/>
            <person name="Bonometti L."/>
            <person name="Westerberg I."/>
            <person name="Brannstrom I.O."/>
            <person name="Guillou S."/>
            <person name="Cros-Aarteil S."/>
            <person name="Calhoun S."/>
            <person name="Kuo A."/>
            <person name="Mondo S."/>
            <person name="Pangilinan J."/>
            <person name="Riley R."/>
            <person name="LaButti K."/>
            <person name="Andreopoulos B."/>
            <person name="Lipzen A."/>
            <person name="Chen C."/>
            <person name="Yanf M."/>
            <person name="Daum C."/>
            <person name="Ng V."/>
            <person name="Clum A."/>
            <person name="Steindorff A."/>
            <person name="Ohm R."/>
            <person name="Martin F."/>
            <person name="Silar P."/>
            <person name="Natvig D."/>
            <person name="Lalanne C."/>
            <person name="Gautier V."/>
            <person name="Ament-velasquez S.L."/>
            <person name="Kruys A."/>
            <person name="Hutchinson M.I."/>
            <person name="Powell A.J."/>
            <person name="Barry K."/>
            <person name="Miller A.N."/>
            <person name="Grigoriev I.V."/>
            <person name="Debuchy R."/>
            <person name="Gladieux P."/>
            <person name="Thoren M.H."/>
            <person name="Johannesson H."/>
        </authorList>
    </citation>
    <scope>NUCLEOTIDE SEQUENCE</scope>
    <source>
        <strain evidence="3">CBS 232.78</strain>
    </source>
</reference>
<dbReference type="PROSITE" id="PS51762">
    <property type="entry name" value="GH16_2"/>
    <property type="match status" value="1"/>
</dbReference>
<gene>
    <name evidence="3" type="ORF">B0H63DRAFT_96614</name>
</gene>
<protein>
    <submittedName>
        <fullName evidence="3">Glycoside hydrolase family 16 protein</fullName>
    </submittedName>
</protein>
<keyword evidence="3" id="KW-0378">Hydrolase</keyword>
<dbReference type="InterPro" id="IPR013320">
    <property type="entry name" value="ConA-like_dom_sf"/>
</dbReference>
<keyword evidence="1" id="KW-0732">Signal</keyword>
<dbReference type="Proteomes" id="UP001285441">
    <property type="component" value="Unassembled WGS sequence"/>
</dbReference>
<name>A0AAE0NX92_9PEZI</name>
<feature type="signal peptide" evidence="1">
    <location>
        <begin position="1"/>
        <end position="19"/>
    </location>
</feature>
<dbReference type="InterPro" id="IPR050546">
    <property type="entry name" value="Glycosyl_Hydrlase_16"/>
</dbReference>
<keyword evidence="4" id="KW-1185">Reference proteome</keyword>
<evidence type="ECO:0000313" key="4">
    <source>
        <dbReference type="Proteomes" id="UP001285441"/>
    </source>
</evidence>
<dbReference type="PANTHER" id="PTHR10963:SF60">
    <property type="entry name" value="GRAM-NEGATIVE BACTERIA-BINDING PROTEIN 1-RELATED"/>
    <property type="match status" value="1"/>
</dbReference>
<proteinExistence type="predicted"/>
<feature type="domain" description="GH16" evidence="2">
    <location>
        <begin position="18"/>
        <end position="284"/>
    </location>
</feature>
<accession>A0AAE0NX92</accession>
<dbReference type="Gene3D" id="2.60.120.200">
    <property type="match status" value="1"/>
</dbReference>
<dbReference type="InterPro" id="IPR000757">
    <property type="entry name" value="Beta-glucanase-like"/>
</dbReference>
<reference evidence="3" key="1">
    <citation type="journal article" date="2023" name="Mol. Phylogenet. Evol.">
        <title>Genome-scale phylogeny and comparative genomics of the fungal order Sordariales.</title>
        <authorList>
            <person name="Hensen N."/>
            <person name="Bonometti L."/>
            <person name="Westerberg I."/>
            <person name="Brannstrom I.O."/>
            <person name="Guillou S."/>
            <person name="Cros-Aarteil S."/>
            <person name="Calhoun S."/>
            <person name="Haridas S."/>
            <person name="Kuo A."/>
            <person name="Mondo S."/>
            <person name="Pangilinan J."/>
            <person name="Riley R."/>
            <person name="LaButti K."/>
            <person name="Andreopoulos B."/>
            <person name="Lipzen A."/>
            <person name="Chen C."/>
            <person name="Yan M."/>
            <person name="Daum C."/>
            <person name="Ng V."/>
            <person name="Clum A."/>
            <person name="Steindorff A."/>
            <person name="Ohm R.A."/>
            <person name="Martin F."/>
            <person name="Silar P."/>
            <person name="Natvig D.O."/>
            <person name="Lalanne C."/>
            <person name="Gautier V."/>
            <person name="Ament-Velasquez S.L."/>
            <person name="Kruys A."/>
            <person name="Hutchinson M.I."/>
            <person name="Powell A.J."/>
            <person name="Barry K."/>
            <person name="Miller A.N."/>
            <person name="Grigoriev I.V."/>
            <person name="Debuchy R."/>
            <person name="Gladieux P."/>
            <person name="Hiltunen Thoren M."/>
            <person name="Johannesson H."/>
        </authorList>
    </citation>
    <scope>NUCLEOTIDE SEQUENCE</scope>
    <source>
        <strain evidence="3">CBS 232.78</strain>
    </source>
</reference>
<organism evidence="3 4">
    <name type="scientific">Podospora didyma</name>
    <dbReference type="NCBI Taxonomy" id="330526"/>
    <lineage>
        <taxon>Eukaryota</taxon>
        <taxon>Fungi</taxon>
        <taxon>Dikarya</taxon>
        <taxon>Ascomycota</taxon>
        <taxon>Pezizomycotina</taxon>
        <taxon>Sordariomycetes</taxon>
        <taxon>Sordariomycetidae</taxon>
        <taxon>Sordariales</taxon>
        <taxon>Podosporaceae</taxon>
        <taxon>Podospora</taxon>
    </lineage>
</organism>
<dbReference type="GO" id="GO:0005975">
    <property type="term" value="P:carbohydrate metabolic process"/>
    <property type="evidence" value="ECO:0007669"/>
    <property type="project" value="InterPro"/>
</dbReference>
<dbReference type="SUPFAM" id="SSF49899">
    <property type="entry name" value="Concanavalin A-like lectins/glucanases"/>
    <property type="match status" value="1"/>
</dbReference>
<evidence type="ECO:0000256" key="1">
    <source>
        <dbReference type="SAM" id="SignalP"/>
    </source>
</evidence>
<evidence type="ECO:0000313" key="3">
    <source>
        <dbReference type="EMBL" id="KAK3389279.1"/>
    </source>
</evidence>
<sequence length="284" mass="31276">MHFTASTSFFALLPSLVLAWNSPTYDGYRLIWTDTFAGAGGSLPNTNNWNIIDGNLGVNGELQTYKANPRQVQLSGGQTLQVVPWRDGSSWTSGRIESKYTFTPQAGKRTMAEASLRFGANDPSTKQGMWPAFWLLGDSLRHGNSWPACGELDIMETVNGQLTGYGTAHCDVYPGGICNEPNGRGAGIGFPNQDFQTWRITWDRTASTWQGETITWFLNDRQYHQISGSSIGNQNVWNSLARNPMYFILNMAVGGSWPGYPNGATLDGYGAMMEVAYVALYYSS</sequence>
<feature type="chain" id="PRO_5042052212" evidence="1">
    <location>
        <begin position="20"/>
        <end position="284"/>
    </location>
</feature>
<dbReference type="AlphaFoldDB" id="A0AAE0NX92"/>
<dbReference type="CDD" id="cd02182">
    <property type="entry name" value="GH16_Strep_laminarinase_like"/>
    <property type="match status" value="1"/>
</dbReference>
<evidence type="ECO:0000259" key="2">
    <source>
        <dbReference type="PROSITE" id="PS51762"/>
    </source>
</evidence>
<dbReference type="GO" id="GO:0004553">
    <property type="term" value="F:hydrolase activity, hydrolyzing O-glycosyl compounds"/>
    <property type="evidence" value="ECO:0007669"/>
    <property type="project" value="InterPro"/>
</dbReference>
<dbReference type="PANTHER" id="PTHR10963">
    <property type="entry name" value="GLYCOSYL HYDROLASE-RELATED"/>
    <property type="match status" value="1"/>
</dbReference>